<evidence type="ECO:0000256" key="1">
    <source>
        <dbReference type="ARBA" id="ARBA00010139"/>
    </source>
</evidence>
<dbReference type="PANTHER" id="PTHR43539:SF78">
    <property type="entry name" value="FLAVIN-CONTAINING MONOOXYGENASE"/>
    <property type="match status" value="1"/>
</dbReference>
<evidence type="ECO:0000256" key="4">
    <source>
        <dbReference type="ARBA" id="ARBA00023002"/>
    </source>
</evidence>
<dbReference type="InterPro" id="IPR036188">
    <property type="entry name" value="FAD/NAD-bd_sf"/>
</dbReference>
<dbReference type="SUPFAM" id="SSF51905">
    <property type="entry name" value="FAD/NAD(P)-binding domain"/>
    <property type="match status" value="1"/>
</dbReference>
<comment type="similarity">
    <text evidence="1">Belongs to the FAD-binding monooxygenase family.</text>
</comment>
<proteinExistence type="inferred from homology"/>
<keyword evidence="4" id="KW-0560">Oxidoreductase</keyword>
<gene>
    <name evidence="6" type="ORF">FYJ87_02650</name>
</gene>
<evidence type="ECO:0000313" key="6">
    <source>
        <dbReference type="EMBL" id="TYR19916.1"/>
    </source>
</evidence>
<comment type="caution">
    <text evidence="6">The sequence shown here is derived from an EMBL/GenBank/DDBJ whole genome shotgun (WGS) entry which is preliminary data.</text>
</comment>
<organism evidence="6 7">
    <name type="scientific">Corynebacterium urealyticum</name>
    <dbReference type="NCBI Taxonomy" id="43771"/>
    <lineage>
        <taxon>Bacteria</taxon>
        <taxon>Bacillati</taxon>
        <taxon>Actinomycetota</taxon>
        <taxon>Actinomycetes</taxon>
        <taxon>Mycobacteriales</taxon>
        <taxon>Corynebacteriaceae</taxon>
        <taxon>Corynebacterium</taxon>
    </lineage>
</organism>
<dbReference type="InterPro" id="IPR050982">
    <property type="entry name" value="Auxin_biosynth/cation_transpt"/>
</dbReference>
<sequence length="136" mass="14560">MELSSLDRGHFRALIIGAGQAGIAVTATETGIAKATITTDVLLNATGTWNNPHVPHIPGIETFRGRQLHTKDYTRKEDFAGLRTLVVGGGLSAVQFLLELQEVSETIWANPRAPRWMPTSSSGTPDSVTPCATSPH</sequence>
<feature type="compositionally biased region" description="Polar residues" evidence="5">
    <location>
        <begin position="118"/>
        <end position="136"/>
    </location>
</feature>
<dbReference type="GO" id="GO:0050661">
    <property type="term" value="F:NADP binding"/>
    <property type="evidence" value="ECO:0007669"/>
    <property type="project" value="InterPro"/>
</dbReference>
<reference evidence="6 7" key="1">
    <citation type="submission" date="2019-08" db="EMBL/GenBank/DDBJ databases">
        <title>Draft genome of C. urealyticum strain VH4248.</title>
        <authorList>
            <person name="Navas J."/>
        </authorList>
    </citation>
    <scope>NUCLEOTIDE SEQUENCE [LARGE SCALE GENOMIC DNA]</scope>
    <source>
        <strain evidence="6 7">VH4248</strain>
    </source>
</reference>
<keyword evidence="3" id="KW-0274">FAD</keyword>
<keyword evidence="2" id="KW-0285">Flavoprotein</keyword>
<evidence type="ECO:0000256" key="2">
    <source>
        <dbReference type="ARBA" id="ARBA00022630"/>
    </source>
</evidence>
<feature type="region of interest" description="Disordered" evidence="5">
    <location>
        <begin position="114"/>
        <end position="136"/>
    </location>
</feature>
<evidence type="ECO:0000256" key="5">
    <source>
        <dbReference type="SAM" id="MobiDB-lite"/>
    </source>
</evidence>
<dbReference type="GO" id="GO:0004499">
    <property type="term" value="F:N,N-dimethylaniline monooxygenase activity"/>
    <property type="evidence" value="ECO:0007669"/>
    <property type="project" value="InterPro"/>
</dbReference>
<evidence type="ECO:0000313" key="7">
    <source>
        <dbReference type="Proteomes" id="UP000324726"/>
    </source>
</evidence>
<dbReference type="Proteomes" id="UP000324726">
    <property type="component" value="Unassembled WGS sequence"/>
</dbReference>
<dbReference type="AlphaFoldDB" id="A0A5D4FTP1"/>
<name>A0A5D4FTP1_9CORY</name>
<dbReference type="Pfam" id="PF00743">
    <property type="entry name" value="FMO-like"/>
    <property type="match status" value="1"/>
</dbReference>
<dbReference type="Gene3D" id="3.50.50.60">
    <property type="entry name" value="FAD/NAD(P)-binding domain"/>
    <property type="match status" value="1"/>
</dbReference>
<dbReference type="EMBL" id="VSZI01000001">
    <property type="protein sequence ID" value="TYR19916.1"/>
    <property type="molecule type" value="Genomic_DNA"/>
</dbReference>
<dbReference type="InterPro" id="IPR020946">
    <property type="entry name" value="Flavin_mOase-like"/>
</dbReference>
<accession>A0A5D4FTP1</accession>
<dbReference type="GO" id="GO:0050660">
    <property type="term" value="F:flavin adenine dinucleotide binding"/>
    <property type="evidence" value="ECO:0007669"/>
    <property type="project" value="InterPro"/>
</dbReference>
<dbReference type="PANTHER" id="PTHR43539">
    <property type="entry name" value="FLAVIN-BINDING MONOOXYGENASE-LIKE PROTEIN (AFU_ORTHOLOGUE AFUA_4G09220)"/>
    <property type="match status" value="1"/>
</dbReference>
<protein>
    <submittedName>
        <fullName evidence="6">Uncharacterized protein</fullName>
    </submittedName>
</protein>
<evidence type="ECO:0000256" key="3">
    <source>
        <dbReference type="ARBA" id="ARBA00022827"/>
    </source>
</evidence>